<dbReference type="EMBL" id="QWIL01000556">
    <property type="protein sequence ID" value="RMY17564.1"/>
    <property type="molecule type" value="Genomic_DNA"/>
</dbReference>
<comment type="caution">
    <text evidence="2">The sequence shown here is derived from an EMBL/GenBank/DDBJ whole genome shotgun (WGS) entry which is preliminary data.</text>
</comment>
<dbReference type="InterPro" id="IPR006813">
    <property type="entry name" value="Glyco_trans_17"/>
</dbReference>
<dbReference type="GO" id="GO:0006044">
    <property type="term" value="P:N-acetylglucosamine metabolic process"/>
    <property type="evidence" value="ECO:0007669"/>
    <property type="project" value="TreeGrafter"/>
</dbReference>
<keyword evidence="1" id="KW-0472">Membrane</keyword>
<evidence type="ECO:0008006" key="4">
    <source>
        <dbReference type="Google" id="ProtNLM"/>
    </source>
</evidence>
<feature type="transmembrane region" description="Helical" evidence="1">
    <location>
        <begin position="38"/>
        <end position="57"/>
    </location>
</feature>
<dbReference type="AlphaFoldDB" id="A0A3M6ZQK7"/>
<dbReference type="GO" id="GO:0003830">
    <property type="term" value="F:beta-1,4-mannosylglycoprotein 4-beta-N-acetylglucosaminyltransferase activity"/>
    <property type="evidence" value="ECO:0007669"/>
    <property type="project" value="InterPro"/>
</dbReference>
<sequence length="411" mass="47806">MRLHDADRQVDRMQIAIRRRVLGSAVAANMLLPRFRTIRLVIVLLLIVAAFIAPSIYKRRNTVHVLHPNLHKEQTLGPSEHLLLPDKIPGFCATHGFAPFKETTGGRKVYDLFLLSSELDWLEIRLHTLSPYVDFFVIVESRTTFTGLKKPVYLEENWDKFKPFHRKIIHRVVEDPGSAVVGGRTWDHEDFFRNALFEKVFPDLVGTPKQANEGDVLVVSDIDEVPKPETLFVLRKCEFPERLTLRSHFYYYSFQWSHKGEQWAHPQATSYRGLQSTILPKDLRNGEAGAHGWFFINHLRAWWDKTDLWDAAWHCSSCFATIKAMQTKMESFSHTPWNTPKNRDPETIVERVRNGKDLFGRPEEVYERVDRVGEGLMDVPYYILQNESRFEYLLNRDGEGAGFTDYQKSKS</sequence>
<protein>
    <recommendedName>
        <fullName evidence="4">Glycosyl transferase family 17 protein</fullName>
    </recommendedName>
</protein>
<gene>
    <name evidence="2" type="ORF">D0867_05943</name>
</gene>
<dbReference type="Pfam" id="PF04724">
    <property type="entry name" value="Glyco_transf_17"/>
    <property type="match status" value="1"/>
</dbReference>
<evidence type="ECO:0000313" key="2">
    <source>
        <dbReference type="EMBL" id="RMY17564.1"/>
    </source>
</evidence>
<evidence type="ECO:0000256" key="1">
    <source>
        <dbReference type="SAM" id="Phobius"/>
    </source>
</evidence>
<dbReference type="Proteomes" id="UP000271337">
    <property type="component" value="Unassembled WGS sequence"/>
</dbReference>
<reference evidence="2 3" key="1">
    <citation type="journal article" date="2018" name="BMC Genomics">
        <title>Genomic evidence for intraspecific hybridization in a clonal and extremely halotolerant yeast.</title>
        <authorList>
            <person name="Gostincar C."/>
            <person name="Stajich J.E."/>
            <person name="Zupancic J."/>
            <person name="Zalar P."/>
            <person name="Gunde-Cimerman N."/>
        </authorList>
    </citation>
    <scope>NUCLEOTIDE SEQUENCE [LARGE SCALE GENOMIC DNA]</scope>
    <source>
        <strain evidence="2 3">EXF-6669</strain>
    </source>
</reference>
<dbReference type="OrthoDB" id="6474464at2759"/>
<accession>A0A3M6ZQK7</accession>
<keyword evidence="1" id="KW-1133">Transmembrane helix</keyword>
<keyword evidence="1" id="KW-0812">Transmembrane</keyword>
<name>A0A3M6ZQK7_HORWE</name>
<dbReference type="PANTHER" id="PTHR12224">
    <property type="entry name" value="BETA-1,4-MANNOSYL-GLYCOPROTEIN BETA-1,4-N-ACETYLGLUCOSAMINYL-TRANSFERASE"/>
    <property type="match status" value="1"/>
</dbReference>
<proteinExistence type="predicted"/>
<dbReference type="PANTHER" id="PTHR12224:SF0">
    <property type="entry name" value="BETA-1,4-MANNOSYL-GLYCOPROTEIN 4-BETA-N-ACETYLGLUCOSAMINYLTRANSFERASE"/>
    <property type="match status" value="1"/>
</dbReference>
<dbReference type="VEuPathDB" id="FungiDB:BTJ68_05482"/>
<organism evidence="2 3">
    <name type="scientific">Hortaea werneckii</name>
    <name type="common">Black yeast</name>
    <name type="synonym">Cladosporium werneckii</name>
    <dbReference type="NCBI Taxonomy" id="91943"/>
    <lineage>
        <taxon>Eukaryota</taxon>
        <taxon>Fungi</taxon>
        <taxon>Dikarya</taxon>
        <taxon>Ascomycota</taxon>
        <taxon>Pezizomycotina</taxon>
        <taxon>Dothideomycetes</taxon>
        <taxon>Dothideomycetidae</taxon>
        <taxon>Mycosphaerellales</taxon>
        <taxon>Teratosphaeriaceae</taxon>
        <taxon>Hortaea</taxon>
    </lineage>
</organism>
<dbReference type="GO" id="GO:0016020">
    <property type="term" value="C:membrane"/>
    <property type="evidence" value="ECO:0007669"/>
    <property type="project" value="InterPro"/>
</dbReference>
<evidence type="ECO:0000313" key="3">
    <source>
        <dbReference type="Proteomes" id="UP000271337"/>
    </source>
</evidence>